<feature type="transmembrane region" description="Helical" evidence="1">
    <location>
        <begin position="252"/>
        <end position="272"/>
    </location>
</feature>
<feature type="transmembrane region" description="Helical" evidence="1">
    <location>
        <begin position="421"/>
        <end position="438"/>
    </location>
</feature>
<feature type="transmembrane region" description="Helical" evidence="1">
    <location>
        <begin position="219"/>
        <end position="236"/>
    </location>
</feature>
<evidence type="ECO:0000313" key="3">
    <source>
        <dbReference type="Proteomes" id="UP000281771"/>
    </source>
</evidence>
<feature type="transmembrane region" description="Helical" evidence="1">
    <location>
        <begin position="170"/>
        <end position="187"/>
    </location>
</feature>
<accession>A0A3P1VEY8</accession>
<feature type="transmembrane region" description="Helical" evidence="1">
    <location>
        <begin position="196"/>
        <end position="213"/>
    </location>
</feature>
<dbReference type="EMBL" id="RQZA01000001">
    <property type="protein sequence ID" value="RRD32257.1"/>
    <property type="molecule type" value="Genomic_DNA"/>
</dbReference>
<dbReference type="AlphaFoldDB" id="A0A3P1VEY8"/>
<feature type="transmembrane region" description="Helical" evidence="1">
    <location>
        <begin position="395"/>
        <end position="415"/>
    </location>
</feature>
<dbReference type="NCBIfam" id="TIGR04370">
    <property type="entry name" value="glyco_rpt_poly"/>
    <property type="match status" value="1"/>
</dbReference>
<gene>
    <name evidence="2" type="ORF">EII38_00545</name>
</gene>
<keyword evidence="1" id="KW-1133">Transmembrane helix</keyword>
<evidence type="ECO:0000256" key="1">
    <source>
        <dbReference type="SAM" id="Phobius"/>
    </source>
</evidence>
<keyword evidence="3" id="KW-1185">Reference proteome</keyword>
<reference evidence="2 3" key="1">
    <citation type="submission" date="2018-11" db="EMBL/GenBank/DDBJ databases">
        <title>Genomes From Bacteria Associated with the Canine Oral Cavity: a Test Case for Automated Genome-Based Taxonomic Assignment.</title>
        <authorList>
            <person name="Coil D.A."/>
            <person name="Jospin G."/>
            <person name="Darling A.E."/>
            <person name="Wallis C."/>
            <person name="Davis I.J."/>
            <person name="Harris S."/>
            <person name="Eisen J.A."/>
            <person name="Holcombe L.J."/>
            <person name="O'Flynn C."/>
        </authorList>
    </citation>
    <scope>NUCLEOTIDE SEQUENCE [LARGE SCALE GENOMIC DNA]</scope>
    <source>
        <strain evidence="2 3">OH4621_COT-116</strain>
    </source>
</reference>
<proteinExistence type="predicted"/>
<comment type="caution">
    <text evidence="2">The sequence shown here is derived from an EMBL/GenBank/DDBJ whole genome shotgun (WGS) entry which is preliminary data.</text>
</comment>
<feature type="transmembrane region" description="Helical" evidence="1">
    <location>
        <begin position="24"/>
        <end position="46"/>
    </location>
</feature>
<dbReference type="RefSeq" id="WP_124775170.1">
    <property type="nucleotide sequence ID" value="NZ_RQZA01000001.1"/>
</dbReference>
<keyword evidence="1" id="KW-0812">Transmembrane</keyword>
<organism evidence="2 3">
    <name type="scientific">Streptococcus minor</name>
    <dbReference type="NCBI Taxonomy" id="229549"/>
    <lineage>
        <taxon>Bacteria</taxon>
        <taxon>Bacillati</taxon>
        <taxon>Bacillota</taxon>
        <taxon>Bacilli</taxon>
        <taxon>Lactobacillales</taxon>
        <taxon>Streptococcaceae</taxon>
        <taxon>Streptococcus</taxon>
    </lineage>
</organism>
<name>A0A3P1VEY8_9STRE</name>
<feature type="transmembrane region" description="Helical" evidence="1">
    <location>
        <begin position="58"/>
        <end position="77"/>
    </location>
</feature>
<keyword evidence="1" id="KW-0472">Membrane</keyword>
<protein>
    <submittedName>
        <fullName evidence="2">Oligosaccharide repeat unit polymerase</fullName>
    </submittedName>
</protein>
<evidence type="ECO:0000313" key="2">
    <source>
        <dbReference type="EMBL" id="RRD32257.1"/>
    </source>
</evidence>
<dbReference type="STRING" id="1123309.GCA_000377005_01332"/>
<feature type="transmembrane region" description="Helical" evidence="1">
    <location>
        <begin position="98"/>
        <end position="120"/>
    </location>
</feature>
<dbReference type="Proteomes" id="UP000281771">
    <property type="component" value="Unassembled WGS sequence"/>
</dbReference>
<sequence>MIYLIMASCLIFTLLNYKISGNDLINPSVVFPLIFLAQSIMCILVGNYLDLTFHLETFIILLSSCFIFTAFTFWYYAKRQRNILNESKNIKKCSRKLRYIKLPQILTIGFIIIFLFILVLKYRYLTQLSAAVGQAGIPLSDRISLYDNLVKFNQVRYQAIGLFLPGYHNLLNILAVAYGYLTTYIVVNNFIVCKKISFSQIITIFLLMLNMYLGGSRSTIFRLITFIAVLYYVLTLRKGNNFKINRKIQGKLIFWGFIVLILFIATLEIFGRSTTTNLFHYLFIYTGAPLYNLDVFIQTHKLPINQLYFGQQTFFGAYNFILPRIGLPRYFLDLPFVRYSLEYGLGNVYTTFYQFLYDFGYSGIVPLISIIAWYYTGTYTKVRETIPESAVDYRLLIFAFLFNDLIMLFFSNRFYESVLNFSNVLIFATIFLFSSLIFEKSVTFSRVRVKIF</sequence>
<feature type="transmembrane region" description="Helical" evidence="1">
    <location>
        <begin position="352"/>
        <end position="375"/>
    </location>
</feature>